<reference evidence="3 4" key="1">
    <citation type="journal article" date="2020" name="bioRxiv">
        <title>Sequence and annotation of 42 cannabis genomes reveals extensive copy number variation in cannabinoid synthesis and pathogen resistance genes.</title>
        <authorList>
            <person name="Mckernan K.J."/>
            <person name="Helbert Y."/>
            <person name="Kane L.T."/>
            <person name="Ebling H."/>
            <person name="Zhang L."/>
            <person name="Liu B."/>
            <person name="Eaton Z."/>
            <person name="Mclaughlin S."/>
            <person name="Kingan S."/>
            <person name="Baybayan P."/>
            <person name="Concepcion G."/>
            <person name="Jordan M."/>
            <person name="Riva A."/>
            <person name="Barbazuk W."/>
            <person name="Harkins T."/>
        </authorList>
    </citation>
    <scope>NUCLEOTIDE SEQUENCE [LARGE SCALE GENOMIC DNA]</scope>
    <source>
        <strain evidence="4">cv. Jamaican Lion 4</strain>
        <tissue evidence="3">Leaf</tissue>
    </source>
</reference>
<dbReference type="EMBL" id="JAATIP010000053">
    <property type="protein sequence ID" value="KAF4383208.1"/>
    <property type="molecule type" value="Genomic_DNA"/>
</dbReference>
<dbReference type="GO" id="GO:0004197">
    <property type="term" value="F:cysteine-type endopeptidase activity"/>
    <property type="evidence" value="ECO:0007669"/>
    <property type="project" value="TreeGrafter"/>
</dbReference>
<dbReference type="Proteomes" id="UP000525078">
    <property type="component" value="Unassembled WGS sequence"/>
</dbReference>
<evidence type="ECO:0000259" key="2">
    <source>
        <dbReference type="Pfam" id="PF20985"/>
    </source>
</evidence>
<feature type="domain" description="Legumain prodomain" evidence="2">
    <location>
        <begin position="179"/>
        <end position="260"/>
    </location>
</feature>
<name>A0A7J6GK75_CANSA</name>
<dbReference type="InterPro" id="IPR048501">
    <property type="entry name" value="Legum_prodom"/>
</dbReference>
<dbReference type="GO" id="GO:0005773">
    <property type="term" value="C:vacuole"/>
    <property type="evidence" value="ECO:0007669"/>
    <property type="project" value="GOC"/>
</dbReference>
<proteinExistence type="inferred from homology"/>
<dbReference type="Gene3D" id="1.10.132.130">
    <property type="match status" value="1"/>
</dbReference>
<dbReference type="PIRSF" id="PIRSF019663">
    <property type="entry name" value="Legumain"/>
    <property type="match status" value="1"/>
</dbReference>
<dbReference type="GO" id="GO:0006624">
    <property type="term" value="P:vacuolar protein processing"/>
    <property type="evidence" value="ECO:0007669"/>
    <property type="project" value="TreeGrafter"/>
</dbReference>
<evidence type="ECO:0000313" key="3">
    <source>
        <dbReference type="EMBL" id="KAF4383208.1"/>
    </source>
</evidence>
<dbReference type="Pfam" id="PF01650">
    <property type="entry name" value="Peptidase_C13"/>
    <property type="match status" value="1"/>
</dbReference>
<comment type="similarity">
    <text evidence="1">Belongs to the peptidase C13 family.</text>
</comment>
<accession>A0A7J6GK75</accession>
<dbReference type="GO" id="GO:0051603">
    <property type="term" value="P:proteolysis involved in protein catabolic process"/>
    <property type="evidence" value="ECO:0007669"/>
    <property type="project" value="TreeGrafter"/>
</dbReference>
<evidence type="ECO:0000256" key="1">
    <source>
        <dbReference type="ARBA" id="ARBA00009941"/>
    </source>
</evidence>
<dbReference type="PANTHER" id="PTHR12000">
    <property type="entry name" value="HEMOGLOBINASE FAMILY MEMBER"/>
    <property type="match status" value="1"/>
</dbReference>
<evidence type="ECO:0000313" key="4">
    <source>
        <dbReference type="Proteomes" id="UP000525078"/>
    </source>
</evidence>
<dbReference type="InterPro" id="IPR046427">
    <property type="entry name" value="Legumain_prodom_sf"/>
</dbReference>
<sequence length="262" mass="30065">MYDDIARNPKNPRPHQIFNSFDGPDVYSGIVPDYWGMDVNADTLWYVLSGGALGVRPVRPGRKAKILKHACSSGITFQGMDEAFEKMNIYMVTSANGTEERLATKYRTLDDQYENVKESMLYNEEYSTTFMGSTDPPTTPHTNDTGFQGWPMCSGELTYLRNRVKLHEPGSPNYIDAKKDLDDAIAEQERENHNFARIANILLTNKTRSQLPQFKNNKNIKYSHFNNCYHSLMDIYIEYCGSITFYASARRNEIDNMCDVRI</sequence>
<protein>
    <recommendedName>
        <fullName evidence="2">Legumain prodomain domain-containing protein</fullName>
    </recommendedName>
</protein>
<dbReference type="InterPro" id="IPR001096">
    <property type="entry name" value="Peptidase_C13"/>
</dbReference>
<organism evidence="3 4">
    <name type="scientific">Cannabis sativa</name>
    <name type="common">Hemp</name>
    <name type="synonym">Marijuana</name>
    <dbReference type="NCBI Taxonomy" id="3483"/>
    <lineage>
        <taxon>Eukaryota</taxon>
        <taxon>Viridiplantae</taxon>
        <taxon>Streptophyta</taxon>
        <taxon>Embryophyta</taxon>
        <taxon>Tracheophyta</taxon>
        <taxon>Spermatophyta</taxon>
        <taxon>Magnoliopsida</taxon>
        <taxon>eudicotyledons</taxon>
        <taxon>Gunneridae</taxon>
        <taxon>Pentapetalae</taxon>
        <taxon>rosids</taxon>
        <taxon>fabids</taxon>
        <taxon>Rosales</taxon>
        <taxon>Cannabaceae</taxon>
        <taxon>Cannabis</taxon>
    </lineage>
</organism>
<dbReference type="Pfam" id="PF20985">
    <property type="entry name" value="Legum_prodom"/>
    <property type="match status" value="1"/>
</dbReference>
<dbReference type="Gene3D" id="3.40.50.1460">
    <property type="match status" value="1"/>
</dbReference>
<dbReference type="AlphaFoldDB" id="A0A7J6GK75"/>
<gene>
    <name evidence="3" type="ORF">F8388_009239</name>
</gene>
<dbReference type="PANTHER" id="PTHR12000:SF42">
    <property type="entry name" value="LEGUMAIN"/>
    <property type="match status" value="1"/>
</dbReference>
<comment type="caution">
    <text evidence="3">The sequence shown here is derived from an EMBL/GenBank/DDBJ whole genome shotgun (WGS) entry which is preliminary data.</text>
</comment>